<keyword evidence="9" id="KW-1185">Reference proteome</keyword>
<evidence type="ECO:0000313" key="9">
    <source>
        <dbReference type="Proteomes" id="UP001651050"/>
    </source>
</evidence>
<dbReference type="SUPFAM" id="SSF103473">
    <property type="entry name" value="MFS general substrate transporter"/>
    <property type="match status" value="1"/>
</dbReference>
<dbReference type="PROSITE" id="PS50850">
    <property type="entry name" value="MFS"/>
    <property type="match status" value="1"/>
</dbReference>
<feature type="transmembrane region" description="Helical" evidence="6">
    <location>
        <begin position="261"/>
        <end position="280"/>
    </location>
</feature>
<evidence type="ECO:0000256" key="1">
    <source>
        <dbReference type="ARBA" id="ARBA00004651"/>
    </source>
</evidence>
<comment type="caution">
    <text evidence="8">The sequence shown here is derived from an EMBL/GenBank/DDBJ whole genome shotgun (WGS) entry which is preliminary data.</text>
</comment>
<dbReference type="PANTHER" id="PTHR43124">
    <property type="entry name" value="PURINE EFFLUX PUMP PBUE"/>
    <property type="match status" value="1"/>
</dbReference>
<keyword evidence="5 6" id="KW-0472">Membrane</keyword>
<dbReference type="InterPro" id="IPR036259">
    <property type="entry name" value="MFS_trans_sf"/>
</dbReference>
<sequence length="426" mass="41445">MTTSPSPQVSADGLPWPSLLVLGAATFTMVTAEMLPTAVLPQMSAGLGVPEARTGLLVSVWAAVVVVASFPLVRLVAGRDRRTVIAVALVALAASSLATALAPSYGVAVAARLAGAAAVGLLWASANAHVADLVPDRQLARSVAVVLGGATLGMVLGTPLASLVTRAVGWRSAFAGLAALTLLVAVLVRLVVARTSAAASVAGAPVRDDGGGAGAGESGPGAMVAVTAIVGVLLVGHYGAYTYVTRIVEGPASVVPGGVSTLLLVFGLASALGVVLAGRFGARTAPALALSAAGTALALLGLVVVDVRPLVGVAVLVLWGVASGALPPLAQTLILRLGGPARRATAGALIPVVFNGGIAVGAALASLVVARGGVGGLPVPAAALVAATAVALAVGARVWPRPARADGATGARDEGGRIRRLEAAGS</sequence>
<evidence type="ECO:0000256" key="6">
    <source>
        <dbReference type="SAM" id="Phobius"/>
    </source>
</evidence>
<evidence type="ECO:0000256" key="3">
    <source>
        <dbReference type="ARBA" id="ARBA00022692"/>
    </source>
</evidence>
<feature type="transmembrane region" description="Helical" evidence="6">
    <location>
        <begin position="173"/>
        <end position="192"/>
    </location>
</feature>
<evidence type="ECO:0000256" key="5">
    <source>
        <dbReference type="ARBA" id="ARBA00023136"/>
    </source>
</evidence>
<dbReference type="InterPro" id="IPR050189">
    <property type="entry name" value="MFS_Efflux_Transporters"/>
</dbReference>
<keyword evidence="4 6" id="KW-1133">Transmembrane helix</keyword>
<dbReference type="Gene3D" id="1.20.1250.20">
    <property type="entry name" value="MFS general substrate transporter like domains"/>
    <property type="match status" value="1"/>
</dbReference>
<dbReference type="RefSeq" id="WP_416345482.1">
    <property type="nucleotide sequence ID" value="NZ_JALQCY010000006.1"/>
</dbReference>
<evidence type="ECO:0000313" key="8">
    <source>
        <dbReference type="EMBL" id="MCK9795628.1"/>
    </source>
</evidence>
<keyword evidence="3 6" id="KW-0812">Transmembrane</keyword>
<gene>
    <name evidence="8" type="ORF">M1843_17925</name>
</gene>
<dbReference type="InterPro" id="IPR011701">
    <property type="entry name" value="MFS"/>
</dbReference>
<reference evidence="8 9" key="1">
    <citation type="submission" date="2022-02" db="EMBL/GenBank/DDBJ databases">
        <title>The car tank lid bacteriome: a reservoir of bacteria with potential in bioremediation of fuel.</title>
        <authorList>
            <person name="Vidal-Verdu A."/>
            <person name="Gomez-Martinez D."/>
            <person name="Latorre-Perez A."/>
            <person name="Pereto J."/>
            <person name="Porcar M."/>
        </authorList>
    </citation>
    <scope>NUCLEOTIDE SEQUENCE [LARGE SCALE GENOMIC DNA]</scope>
    <source>
        <strain evidence="8 9">4D.3</strain>
    </source>
</reference>
<feature type="transmembrane region" description="Helical" evidence="6">
    <location>
        <begin position="287"/>
        <end position="305"/>
    </location>
</feature>
<evidence type="ECO:0000256" key="2">
    <source>
        <dbReference type="ARBA" id="ARBA00022475"/>
    </source>
</evidence>
<evidence type="ECO:0000259" key="7">
    <source>
        <dbReference type="PROSITE" id="PS50850"/>
    </source>
</evidence>
<dbReference type="PANTHER" id="PTHR43124:SF3">
    <property type="entry name" value="CHLORAMPHENICOL EFFLUX PUMP RV0191"/>
    <property type="match status" value="1"/>
</dbReference>
<feature type="transmembrane region" description="Helical" evidence="6">
    <location>
        <begin position="346"/>
        <end position="369"/>
    </location>
</feature>
<name>A0ABT0J804_9MICO</name>
<dbReference type="Proteomes" id="UP001651050">
    <property type="component" value="Unassembled WGS sequence"/>
</dbReference>
<dbReference type="InterPro" id="IPR020846">
    <property type="entry name" value="MFS_dom"/>
</dbReference>
<evidence type="ECO:0000256" key="4">
    <source>
        <dbReference type="ARBA" id="ARBA00022989"/>
    </source>
</evidence>
<feature type="transmembrane region" description="Helical" evidence="6">
    <location>
        <begin position="142"/>
        <end position="161"/>
    </location>
</feature>
<feature type="transmembrane region" description="Helical" evidence="6">
    <location>
        <begin position="222"/>
        <end position="241"/>
    </location>
</feature>
<feature type="transmembrane region" description="Helical" evidence="6">
    <location>
        <begin position="381"/>
        <end position="399"/>
    </location>
</feature>
<proteinExistence type="predicted"/>
<feature type="transmembrane region" description="Helical" evidence="6">
    <location>
        <begin position="56"/>
        <end position="77"/>
    </location>
</feature>
<feature type="transmembrane region" description="Helical" evidence="6">
    <location>
        <begin position="311"/>
        <end position="334"/>
    </location>
</feature>
<comment type="subcellular location">
    <subcellularLocation>
        <location evidence="1">Cell membrane</location>
        <topology evidence="1">Multi-pass membrane protein</topology>
    </subcellularLocation>
</comment>
<dbReference type="EMBL" id="JALQCY010000006">
    <property type="protein sequence ID" value="MCK9795628.1"/>
    <property type="molecule type" value="Genomic_DNA"/>
</dbReference>
<protein>
    <submittedName>
        <fullName evidence="8">MFS transporter</fullName>
    </submittedName>
</protein>
<feature type="transmembrane region" description="Helical" evidence="6">
    <location>
        <begin position="84"/>
        <end position="103"/>
    </location>
</feature>
<feature type="transmembrane region" description="Helical" evidence="6">
    <location>
        <begin position="109"/>
        <end position="130"/>
    </location>
</feature>
<organism evidence="8 9">
    <name type="scientific">Isoptericola peretonis</name>
    <dbReference type="NCBI Taxonomy" id="2918523"/>
    <lineage>
        <taxon>Bacteria</taxon>
        <taxon>Bacillati</taxon>
        <taxon>Actinomycetota</taxon>
        <taxon>Actinomycetes</taxon>
        <taxon>Micrococcales</taxon>
        <taxon>Promicromonosporaceae</taxon>
        <taxon>Isoptericola</taxon>
    </lineage>
</organism>
<accession>A0ABT0J804</accession>
<feature type="domain" description="Major facilitator superfamily (MFS) profile" evidence="7">
    <location>
        <begin position="18"/>
        <end position="404"/>
    </location>
</feature>
<keyword evidence="2" id="KW-1003">Cell membrane</keyword>
<dbReference type="Pfam" id="PF07690">
    <property type="entry name" value="MFS_1"/>
    <property type="match status" value="1"/>
</dbReference>